<sequence length="494" mass="54897">MSSAPEESTEKRAFEIGWEFVQEYYTIMHHEPESLYKFYGNNSYFCYGLEGESTQYYHGKDEIRKRIENIDYNECRVVVSNVDSQPSNNGGIIVQVLGEMLNRDDQAIKFTQTFFLAVQQNGYYVLNDIFRNLKDEVNEECEELIQQAEEEKEEQEQQQEEEEEEEVKEEPKVEAPAKPEKQEVKEAKPEKTKEAKTSPAKEKKSTNETDANKSQNTNKSQTTNKSQATNKPQSGKTQGTKSQATPAQKSAPAKEAAPATKEAPAEASKPTAAKVAANATTTAEKPAATTSDSTTATTTNAAASAPARPITYSSVVSTSNSTAKTWNKVAQGDSNKASVVIRQTVSTAPPKHQDNRNNNNNNNQDKDSYTVFIKLPFNISKDEISNALSKFGDIKNIEINGQKNYAFVEFATVEQARKAVQGGEFTIRGAKINIEERKRNNKNHGNGRMNSSYNRGGRSDYNRNFSGGSRGSNDSNNMGNRRGGSNNGKRLYKN</sequence>
<organism evidence="6 7">
    <name type="scientific">Neocallimastix californiae</name>
    <dbReference type="NCBI Taxonomy" id="1754190"/>
    <lineage>
        <taxon>Eukaryota</taxon>
        <taxon>Fungi</taxon>
        <taxon>Fungi incertae sedis</taxon>
        <taxon>Chytridiomycota</taxon>
        <taxon>Chytridiomycota incertae sedis</taxon>
        <taxon>Neocallimastigomycetes</taxon>
        <taxon>Neocallimastigales</taxon>
        <taxon>Neocallimastigaceae</taxon>
        <taxon>Neocallimastix</taxon>
    </lineage>
</organism>
<dbReference type="OrthoDB" id="339151at2759"/>
<dbReference type="PANTHER" id="PTHR10693:SF20">
    <property type="entry name" value="AT27578P"/>
    <property type="match status" value="1"/>
</dbReference>
<evidence type="ECO:0000256" key="2">
    <source>
        <dbReference type="PROSITE-ProRule" id="PRU00176"/>
    </source>
</evidence>
<feature type="compositionally biased region" description="Low complexity" evidence="3">
    <location>
        <begin position="246"/>
        <end position="306"/>
    </location>
</feature>
<proteinExistence type="predicted"/>
<feature type="domain" description="NTF2" evidence="5">
    <location>
        <begin position="16"/>
        <end position="132"/>
    </location>
</feature>
<dbReference type="GO" id="GO:1990904">
    <property type="term" value="C:ribonucleoprotein complex"/>
    <property type="evidence" value="ECO:0007669"/>
    <property type="project" value="TreeGrafter"/>
</dbReference>
<dbReference type="InterPro" id="IPR002075">
    <property type="entry name" value="NTF2_dom"/>
</dbReference>
<dbReference type="SUPFAM" id="SSF54427">
    <property type="entry name" value="NTF2-like"/>
    <property type="match status" value="1"/>
</dbReference>
<dbReference type="GO" id="GO:0003729">
    <property type="term" value="F:mRNA binding"/>
    <property type="evidence" value="ECO:0007669"/>
    <property type="project" value="TreeGrafter"/>
</dbReference>
<evidence type="ECO:0000259" key="4">
    <source>
        <dbReference type="PROSITE" id="PS50102"/>
    </source>
</evidence>
<dbReference type="InterPro" id="IPR018222">
    <property type="entry name" value="Nuclear_transport_factor_2_euk"/>
</dbReference>
<dbReference type="Pfam" id="PF02136">
    <property type="entry name" value="NTF2"/>
    <property type="match status" value="1"/>
</dbReference>
<dbReference type="SMART" id="SM00360">
    <property type="entry name" value="RRM"/>
    <property type="match status" value="1"/>
</dbReference>
<dbReference type="CDD" id="cd00590">
    <property type="entry name" value="RRM_SF"/>
    <property type="match status" value="1"/>
</dbReference>
<evidence type="ECO:0000313" key="6">
    <source>
        <dbReference type="EMBL" id="ORY39715.1"/>
    </source>
</evidence>
<keyword evidence="1 2" id="KW-0694">RNA-binding</keyword>
<dbReference type="STRING" id="1754190.A0A1Y2C077"/>
<keyword evidence="7" id="KW-1185">Reference proteome</keyword>
<dbReference type="InterPro" id="IPR039539">
    <property type="entry name" value="Ras_GTPase_bind_prot"/>
</dbReference>
<feature type="domain" description="RRM" evidence="4">
    <location>
        <begin position="368"/>
        <end position="439"/>
    </location>
</feature>
<feature type="compositionally biased region" description="Low complexity" evidence="3">
    <location>
        <begin position="462"/>
        <end position="480"/>
    </location>
</feature>
<name>A0A1Y2C077_9FUNG</name>
<evidence type="ECO:0000259" key="5">
    <source>
        <dbReference type="PROSITE" id="PS50177"/>
    </source>
</evidence>
<feature type="compositionally biased region" description="Basic and acidic residues" evidence="3">
    <location>
        <begin position="169"/>
        <end position="211"/>
    </location>
</feature>
<dbReference type="AlphaFoldDB" id="A0A1Y2C077"/>
<dbReference type="PANTHER" id="PTHR10693">
    <property type="entry name" value="RAS GTPASE-ACTIVATING PROTEIN-BINDING PROTEIN"/>
    <property type="match status" value="1"/>
</dbReference>
<dbReference type="PROSITE" id="PS50102">
    <property type="entry name" value="RRM"/>
    <property type="match status" value="1"/>
</dbReference>
<dbReference type="InterPro" id="IPR032710">
    <property type="entry name" value="NTF2-like_dom_sf"/>
</dbReference>
<dbReference type="PROSITE" id="PS50177">
    <property type="entry name" value="NTF2_DOMAIN"/>
    <property type="match status" value="1"/>
</dbReference>
<evidence type="ECO:0000313" key="7">
    <source>
        <dbReference type="Proteomes" id="UP000193920"/>
    </source>
</evidence>
<dbReference type="InterPro" id="IPR000504">
    <property type="entry name" value="RRM_dom"/>
</dbReference>
<protein>
    <recommendedName>
        <fullName evidence="8">NTF2-domain-containing protein</fullName>
    </recommendedName>
</protein>
<dbReference type="Pfam" id="PF00076">
    <property type="entry name" value="RRM_1"/>
    <property type="match status" value="1"/>
</dbReference>
<feature type="compositionally biased region" description="Polar residues" evidence="3">
    <location>
        <begin position="212"/>
        <end position="245"/>
    </location>
</feature>
<evidence type="ECO:0000256" key="3">
    <source>
        <dbReference type="SAM" id="MobiDB-lite"/>
    </source>
</evidence>
<dbReference type="InterPro" id="IPR012677">
    <property type="entry name" value="Nucleotide-bd_a/b_plait_sf"/>
</dbReference>
<dbReference type="FunFam" id="3.10.450.50:FF:000003">
    <property type="entry name" value="Nuclear transport factor 2 family protein"/>
    <property type="match status" value="1"/>
</dbReference>
<dbReference type="Proteomes" id="UP000193920">
    <property type="component" value="Unassembled WGS sequence"/>
</dbReference>
<accession>A0A1Y2C077</accession>
<gene>
    <name evidence="6" type="ORF">LY90DRAFT_672396</name>
</gene>
<dbReference type="InterPro" id="IPR035979">
    <property type="entry name" value="RBD_domain_sf"/>
</dbReference>
<dbReference type="Gene3D" id="3.30.70.330">
    <property type="match status" value="1"/>
</dbReference>
<dbReference type="GO" id="GO:0005829">
    <property type="term" value="C:cytosol"/>
    <property type="evidence" value="ECO:0007669"/>
    <property type="project" value="TreeGrafter"/>
</dbReference>
<feature type="compositionally biased region" description="Acidic residues" evidence="3">
    <location>
        <begin position="148"/>
        <end position="168"/>
    </location>
</feature>
<dbReference type="EMBL" id="MCOG01000131">
    <property type="protein sequence ID" value="ORY39715.1"/>
    <property type="molecule type" value="Genomic_DNA"/>
</dbReference>
<dbReference type="CDD" id="cd00780">
    <property type="entry name" value="NTF2"/>
    <property type="match status" value="1"/>
</dbReference>
<feature type="region of interest" description="Disordered" evidence="3">
    <location>
        <begin position="148"/>
        <end position="306"/>
    </location>
</feature>
<feature type="region of interest" description="Disordered" evidence="3">
    <location>
        <begin position="346"/>
        <end position="367"/>
    </location>
</feature>
<reference evidence="6 7" key="1">
    <citation type="submission" date="2016-08" db="EMBL/GenBank/DDBJ databases">
        <title>A Parts List for Fungal Cellulosomes Revealed by Comparative Genomics.</title>
        <authorList>
            <consortium name="DOE Joint Genome Institute"/>
            <person name="Haitjema C.H."/>
            <person name="Gilmore S.P."/>
            <person name="Henske J.K."/>
            <person name="Solomon K.V."/>
            <person name="De Groot R."/>
            <person name="Kuo A."/>
            <person name="Mondo S.J."/>
            <person name="Salamov A.A."/>
            <person name="Labutti K."/>
            <person name="Zhao Z."/>
            <person name="Chiniquy J."/>
            <person name="Barry K."/>
            <person name="Brewer H.M."/>
            <person name="Purvine S.O."/>
            <person name="Wright A.T."/>
            <person name="Boxma B."/>
            <person name="Van Alen T."/>
            <person name="Hackstein J.H."/>
            <person name="Baker S.E."/>
            <person name="Grigoriev I.V."/>
            <person name="O'Malley M.A."/>
        </authorList>
    </citation>
    <scope>NUCLEOTIDE SEQUENCE [LARGE SCALE GENOMIC DNA]</scope>
    <source>
        <strain evidence="6 7">G1</strain>
    </source>
</reference>
<evidence type="ECO:0008006" key="8">
    <source>
        <dbReference type="Google" id="ProtNLM"/>
    </source>
</evidence>
<evidence type="ECO:0000256" key="1">
    <source>
        <dbReference type="ARBA" id="ARBA00022884"/>
    </source>
</evidence>
<comment type="caution">
    <text evidence="6">The sequence shown here is derived from an EMBL/GenBank/DDBJ whole genome shotgun (WGS) entry which is preliminary data.</text>
</comment>
<feature type="region of interest" description="Disordered" evidence="3">
    <location>
        <begin position="436"/>
        <end position="494"/>
    </location>
</feature>
<dbReference type="Gene3D" id="3.10.450.50">
    <property type="match status" value="1"/>
</dbReference>
<dbReference type="SUPFAM" id="SSF54928">
    <property type="entry name" value="RNA-binding domain, RBD"/>
    <property type="match status" value="1"/>
</dbReference>